<dbReference type="AlphaFoldDB" id="A0AAD7WD90"/>
<keyword evidence="3" id="KW-1185">Reference proteome</keyword>
<evidence type="ECO:0000313" key="2">
    <source>
        <dbReference type="EMBL" id="KAJ8392772.1"/>
    </source>
</evidence>
<dbReference type="Proteomes" id="UP001221898">
    <property type="component" value="Unassembled WGS sequence"/>
</dbReference>
<name>A0AAD7WD90_9TELE</name>
<gene>
    <name evidence="2" type="ORF">AAFF_G00072560</name>
</gene>
<feature type="region of interest" description="Disordered" evidence="1">
    <location>
        <begin position="30"/>
        <end position="68"/>
    </location>
</feature>
<evidence type="ECO:0000256" key="1">
    <source>
        <dbReference type="SAM" id="MobiDB-lite"/>
    </source>
</evidence>
<comment type="caution">
    <text evidence="2">The sequence shown here is derived from an EMBL/GenBank/DDBJ whole genome shotgun (WGS) entry which is preliminary data.</text>
</comment>
<feature type="compositionally biased region" description="Basic and acidic residues" evidence="1">
    <location>
        <begin position="30"/>
        <end position="40"/>
    </location>
</feature>
<accession>A0AAD7WD90</accession>
<evidence type="ECO:0000313" key="3">
    <source>
        <dbReference type="Proteomes" id="UP001221898"/>
    </source>
</evidence>
<protein>
    <submittedName>
        <fullName evidence="2">Uncharacterized protein</fullName>
    </submittedName>
</protein>
<sequence length="68" mass="7509">MSGGTGKGPFWLKQLSRTCRKLQKGRNVIEEERRSREGARHLIVSPSVADAGNSHRDTVHGAETARPK</sequence>
<organism evidence="2 3">
    <name type="scientific">Aldrovandia affinis</name>
    <dbReference type="NCBI Taxonomy" id="143900"/>
    <lineage>
        <taxon>Eukaryota</taxon>
        <taxon>Metazoa</taxon>
        <taxon>Chordata</taxon>
        <taxon>Craniata</taxon>
        <taxon>Vertebrata</taxon>
        <taxon>Euteleostomi</taxon>
        <taxon>Actinopterygii</taxon>
        <taxon>Neopterygii</taxon>
        <taxon>Teleostei</taxon>
        <taxon>Notacanthiformes</taxon>
        <taxon>Halosauridae</taxon>
        <taxon>Aldrovandia</taxon>
    </lineage>
</organism>
<dbReference type="EMBL" id="JAINUG010000143">
    <property type="protein sequence ID" value="KAJ8392772.1"/>
    <property type="molecule type" value="Genomic_DNA"/>
</dbReference>
<reference evidence="2" key="1">
    <citation type="journal article" date="2023" name="Science">
        <title>Genome structures resolve the early diversification of teleost fishes.</title>
        <authorList>
            <person name="Parey E."/>
            <person name="Louis A."/>
            <person name="Montfort J."/>
            <person name="Bouchez O."/>
            <person name="Roques C."/>
            <person name="Iampietro C."/>
            <person name="Lluch J."/>
            <person name="Castinel A."/>
            <person name="Donnadieu C."/>
            <person name="Desvignes T."/>
            <person name="Floi Bucao C."/>
            <person name="Jouanno E."/>
            <person name="Wen M."/>
            <person name="Mejri S."/>
            <person name="Dirks R."/>
            <person name="Jansen H."/>
            <person name="Henkel C."/>
            <person name="Chen W.J."/>
            <person name="Zahm M."/>
            <person name="Cabau C."/>
            <person name="Klopp C."/>
            <person name="Thompson A.W."/>
            <person name="Robinson-Rechavi M."/>
            <person name="Braasch I."/>
            <person name="Lecointre G."/>
            <person name="Bobe J."/>
            <person name="Postlethwait J.H."/>
            <person name="Berthelot C."/>
            <person name="Roest Crollius H."/>
            <person name="Guiguen Y."/>
        </authorList>
    </citation>
    <scope>NUCLEOTIDE SEQUENCE</scope>
    <source>
        <strain evidence="2">NC1722</strain>
    </source>
</reference>
<proteinExistence type="predicted"/>
<feature type="compositionally biased region" description="Basic and acidic residues" evidence="1">
    <location>
        <begin position="53"/>
        <end position="68"/>
    </location>
</feature>